<dbReference type="Pfam" id="PF26419">
    <property type="entry name" value="DUF8114"/>
    <property type="match status" value="1"/>
</dbReference>
<dbReference type="InterPro" id="IPR058427">
    <property type="entry name" value="DUF8114"/>
</dbReference>
<evidence type="ECO:0000313" key="2">
    <source>
        <dbReference type="EMBL" id="CCC40588.1"/>
    </source>
</evidence>
<dbReference type="AlphaFoldDB" id="G0LJ20"/>
<sequence>MAKVSIGLQGWRFEESEIFTEEGEFRPLAEIPDDTRQRLVRLTYLHGEPCMACHCIYGDEQKRRCNEATIVYGEPMAEVLLCAEHEADFLYWFREGDGADTAGTDGVQTEFVNWFTNGNRSPDNYDGIEHVITDPDSLPSPPDADELTRRLNQEYDGKRKRIDLRTGEISWVNGSGNTTNEESSLDINREYPTT</sequence>
<dbReference type="Proteomes" id="UP000007954">
    <property type="component" value="Chromosome"/>
</dbReference>
<dbReference type="EMBL" id="FR746099">
    <property type="protein sequence ID" value="CCC40588.1"/>
    <property type="molecule type" value="Genomic_DNA"/>
</dbReference>
<dbReference type="OrthoDB" id="341007at2157"/>
<protein>
    <submittedName>
        <fullName evidence="2">Uncharacterized protein</fullName>
    </submittedName>
</protein>
<dbReference type="GeneID" id="12447513"/>
<dbReference type="KEGG" id="hwc:Hqrw_2764"/>
<accession>G0LJ20</accession>
<reference evidence="2 3" key="1">
    <citation type="journal article" date="2011" name="PLoS ONE">
        <title>Haloquadratum walsbyi: limited diversity in a global pond.</title>
        <authorList>
            <person name="Dyall-Smith M."/>
            <person name="Pfeiffer F."/>
            <person name="Klee K."/>
            <person name="Palm P."/>
            <person name="Gross K."/>
            <person name="Schuster S.C."/>
            <person name="Rampp M."/>
            <person name="Oesterhelt D."/>
        </authorList>
    </citation>
    <scope>NUCLEOTIDE SEQUENCE [LARGE SCALE GENOMIC DNA]</scope>
    <source>
        <strain evidence="3">DSM 16854 / JCM 12705 / C23</strain>
    </source>
</reference>
<proteinExistence type="predicted"/>
<gene>
    <name evidence="2" type="ordered locus">Hqrw_2764</name>
</gene>
<dbReference type="HOGENOM" id="CLU_1536612_0_0_2"/>
<dbReference type="RefSeq" id="WP_014556175.1">
    <property type="nucleotide sequence ID" value="NC_017459.1"/>
</dbReference>
<evidence type="ECO:0000256" key="1">
    <source>
        <dbReference type="SAM" id="MobiDB-lite"/>
    </source>
</evidence>
<organism evidence="2 3">
    <name type="scientific">Haloquadratum walsbyi (strain DSM 16854 / JCM 12705 / C23)</name>
    <dbReference type="NCBI Taxonomy" id="768065"/>
    <lineage>
        <taxon>Archaea</taxon>
        <taxon>Methanobacteriati</taxon>
        <taxon>Methanobacteriota</taxon>
        <taxon>Stenosarchaea group</taxon>
        <taxon>Halobacteria</taxon>
        <taxon>Halobacteriales</taxon>
        <taxon>Haloferacaceae</taxon>
        <taxon>Haloquadratum</taxon>
    </lineage>
</organism>
<feature type="region of interest" description="Disordered" evidence="1">
    <location>
        <begin position="172"/>
        <end position="194"/>
    </location>
</feature>
<name>G0LJ20_HALWC</name>
<evidence type="ECO:0000313" key="3">
    <source>
        <dbReference type="Proteomes" id="UP000007954"/>
    </source>
</evidence>